<dbReference type="GeneTree" id="ENSGT01040000240503"/>
<dbReference type="GeneID" id="107392812"/>
<evidence type="ECO:0000259" key="3">
    <source>
        <dbReference type="PROSITE" id="PS50969"/>
    </source>
</evidence>
<dbReference type="SUPFAM" id="SSF56784">
    <property type="entry name" value="HAD-like"/>
    <property type="match status" value="1"/>
</dbReference>
<dbReference type="EMBL" id="HAEJ01001050">
    <property type="protein sequence ID" value="SBS41507.1"/>
    <property type="molecule type" value="Transcribed_RNA"/>
</dbReference>
<dbReference type="Pfam" id="PF03031">
    <property type="entry name" value="NIF"/>
    <property type="match status" value="1"/>
</dbReference>
<reference evidence="4" key="4">
    <citation type="submission" date="2020-03" db="EMBL/GenBank/DDBJ databases">
        <title>Intra-Species Differences in Population Size shape Life History and Genome Evolution.</title>
        <authorList>
            <person name="Willemsen D."/>
            <person name="Cui R."/>
            <person name="Valenzano D.R."/>
        </authorList>
    </citation>
    <scope>NUCLEOTIDE SEQUENCE</scope>
    <source>
        <strain evidence="4">GRZ</strain>
        <tissue evidence="4">Whole</tissue>
    </source>
</reference>
<dbReference type="InterPro" id="IPR050365">
    <property type="entry name" value="TIM50"/>
</dbReference>
<dbReference type="OMA" id="HGVFGCG"/>
<reference evidence="6" key="5">
    <citation type="submission" date="2025-05" db="UniProtKB">
        <authorList>
            <consortium name="Ensembl"/>
        </authorList>
    </citation>
    <scope>IDENTIFICATION</scope>
</reference>
<evidence type="ECO:0000256" key="2">
    <source>
        <dbReference type="SAM" id="MobiDB-lite"/>
    </source>
</evidence>
<feature type="compositionally biased region" description="Basic residues" evidence="2">
    <location>
        <begin position="18"/>
        <end position="28"/>
    </location>
</feature>
<dbReference type="InterPro" id="IPR036412">
    <property type="entry name" value="HAD-like_sf"/>
</dbReference>
<sequence>MRLRSQKIIAIGPETPRNSRRRSQRRRSSLAVTPTTPIVPSPTVTDNPLQAKVEETSAEHSEDEVPTVRRRPLPRGRLRKRAIPVGDRESDLAFKTPLRPKVRREHVLSEIDAESPRNSTARNIYSPIVRFLTPSKENMECSETGSSVLMSPEQGVFGYGSVDLLAGEEEDDIFDPFTLIKNILSQSHHSRPFLRDIPPKTRSTPEATLVVDLEETLMFSSLTVIKDADYTFHTTFQDHQYKVYMILRPHVKEFLQAMAKIYELFVYTCAKKEYAEKILEILDPQRKLFRHRLYQDDCSCVLGHYIKDLSFLERDLAKTVVLDNAPHTYPYHLVNTIPIKSWSGDPEDRELQKLIPYMEKVAAAEDFPEVLKKRKDHFLRLLSED</sequence>
<feature type="region of interest" description="Disordered" evidence="2">
    <location>
        <begin position="1"/>
        <end position="75"/>
    </location>
</feature>
<reference evidence="5" key="2">
    <citation type="submission" date="2016-05" db="EMBL/GenBank/DDBJ databases">
        <authorList>
            <person name="Lavstsen T."/>
            <person name="Jespersen J.S."/>
        </authorList>
    </citation>
    <scope>NUCLEOTIDE SEQUENCE</scope>
    <source>
        <tissue evidence="5">Brain</tissue>
    </source>
</reference>
<dbReference type="NCBIfam" id="TIGR02251">
    <property type="entry name" value="HIF-SF_euk"/>
    <property type="match status" value="1"/>
</dbReference>
<dbReference type="InterPro" id="IPR023214">
    <property type="entry name" value="HAD_sf"/>
</dbReference>
<evidence type="ECO:0000313" key="5">
    <source>
        <dbReference type="EMBL" id="SBP56992.1"/>
    </source>
</evidence>
<dbReference type="GO" id="GO:0004721">
    <property type="term" value="F:phosphoprotein phosphatase activity"/>
    <property type="evidence" value="ECO:0007669"/>
    <property type="project" value="UniProtKB-KW"/>
</dbReference>
<accession>A0A1A8AP91</accession>
<organism evidence="5">
    <name type="scientific">Nothobranchius furzeri</name>
    <name type="common">Turquoise killifish</name>
    <dbReference type="NCBI Taxonomy" id="105023"/>
    <lineage>
        <taxon>Eukaryota</taxon>
        <taxon>Metazoa</taxon>
        <taxon>Chordata</taxon>
        <taxon>Craniata</taxon>
        <taxon>Vertebrata</taxon>
        <taxon>Euteleostomi</taxon>
        <taxon>Actinopterygii</taxon>
        <taxon>Neopterygii</taxon>
        <taxon>Teleostei</taxon>
        <taxon>Neoteleostei</taxon>
        <taxon>Acanthomorphata</taxon>
        <taxon>Ovalentaria</taxon>
        <taxon>Atherinomorphae</taxon>
        <taxon>Cyprinodontiformes</taxon>
        <taxon>Nothobranchiidae</taxon>
        <taxon>Nothobranchius</taxon>
    </lineage>
</organism>
<dbReference type="OrthoDB" id="277011at2759"/>
<evidence type="ECO:0000313" key="7">
    <source>
        <dbReference type="Proteomes" id="UP000694548"/>
    </source>
</evidence>
<keyword evidence="7" id="KW-1185">Reference proteome</keyword>
<dbReference type="Ensembl" id="ENSNFUT00015051991.1">
    <property type="protein sequence ID" value="ENSNFUP00015049848.1"/>
    <property type="gene ID" value="ENSNFUG00015023454.1"/>
</dbReference>
<dbReference type="Proteomes" id="UP000822369">
    <property type="component" value="Chromosome 17"/>
</dbReference>
<evidence type="ECO:0000256" key="1">
    <source>
        <dbReference type="ARBA" id="ARBA00022912"/>
    </source>
</evidence>
<keyword evidence="1" id="KW-0378">Hydrolase</keyword>
<feature type="domain" description="FCP1 homology" evidence="3">
    <location>
        <begin position="202"/>
        <end position="361"/>
    </location>
</feature>
<proteinExistence type="predicted"/>
<reference evidence="5" key="3">
    <citation type="submission" date="2016-06" db="EMBL/GenBank/DDBJ databases">
        <title>The genome of a short-lived fish provides insights into sex chromosome evolution and the genetic control of aging.</title>
        <authorList>
            <person name="Reichwald K."/>
            <person name="Felder M."/>
            <person name="Petzold A."/>
            <person name="Koch P."/>
            <person name="Groth M."/>
            <person name="Platzer M."/>
        </authorList>
    </citation>
    <scope>NUCLEOTIDE SEQUENCE</scope>
    <source>
        <tissue evidence="5">Brain</tissue>
    </source>
</reference>
<dbReference type="EMBL" id="JAAVVJ010000017">
    <property type="protein sequence ID" value="KAF7202550.1"/>
    <property type="molecule type" value="Genomic_DNA"/>
</dbReference>
<evidence type="ECO:0000313" key="4">
    <source>
        <dbReference type="EMBL" id="KAF7202550.1"/>
    </source>
</evidence>
<protein>
    <submittedName>
        <fullName evidence="6">CTD (carboxy-terminal domain, RNA polymerase II, polypeptide A) small phosphatase like 3</fullName>
    </submittedName>
    <submittedName>
        <fullName evidence="4">Transcript variant X1</fullName>
    </submittedName>
</protein>
<evidence type="ECO:0000313" key="6">
    <source>
        <dbReference type="Ensembl" id="ENSNFUP00015049848.1"/>
    </source>
</evidence>
<dbReference type="AlphaFoldDB" id="A0A1A8AP91"/>
<dbReference type="EMBL" id="HADY01018507">
    <property type="protein sequence ID" value="SBP56992.1"/>
    <property type="molecule type" value="Transcribed_RNA"/>
</dbReference>
<dbReference type="SMART" id="SM00577">
    <property type="entry name" value="CPDc"/>
    <property type="match status" value="1"/>
</dbReference>
<dbReference type="CDD" id="cd07521">
    <property type="entry name" value="HAD_FCP1-like"/>
    <property type="match status" value="1"/>
</dbReference>
<feature type="compositionally biased region" description="Low complexity" evidence="2">
    <location>
        <begin position="32"/>
        <end position="45"/>
    </location>
</feature>
<dbReference type="InterPro" id="IPR004274">
    <property type="entry name" value="FCP1_dom"/>
</dbReference>
<name>A0A1A8AP91_NOTFU</name>
<dbReference type="PROSITE" id="PS50969">
    <property type="entry name" value="FCP1"/>
    <property type="match status" value="1"/>
</dbReference>
<dbReference type="Bgee" id="ENSNFUG00015023454">
    <property type="expression patterns" value="Expressed in brain and 3 other cell types or tissues"/>
</dbReference>
<dbReference type="PANTHER" id="PTHR12210">
    <property type="entry name" value="DULLARD PROTEIN PHOSPHATASE"/>
    <property type="match status" value="1"/>
</dbReference>
<gene>
    <name evidence="5" type="primary">BX323045.3</name>
    <name evidence="6" type="synonym">ctdspl3</name>
    <name evidence="4" type="ORF">G4P62_015879</name>
</gene>
<dbReference type="Gene3D" id="3.40.50.1000">
    <property type="entry name" value="HAD superfamily/HAD-like"/>
    <property type="match status" value="1"/>
</dbReference>
<dbReference type="InterPro" id="IPR011948">
    <property type="entry name" value="Dullard_phosphatase"/>
</dbReference>
<dbReference type="FunFam" id="3.40.50.1000:FF:000093">
    <property type="entry name" value="NLI interacting factor-like phosphatase family protein"/>
    <property type="match status" value="1"/>
</dbReference>
<dbReference type="Proteomes" id="UP000694548">
    <property type="component" value="Chromosome sgr17"/>
</dbReference>
<reference evidence="6" key="1">
    <citation type="submission" date="2014-08" db="EMBL/GenBank/DDBJ databases">
        <authorList>
            <person name="Senf B."/>
            <person name="Petzold A."/>
            <person name="Downie B.R."/>
            <person name="Koch P."/>
            <person name="Platzer M."/>
        </authorList>
    </citation>
    <scope>NUCLEOTIDE SEQUENCE [LARGE SCALE GENOMIC DNA]</scope>
    <source>
        <strain evidence="6">GRZ</strain>
    </source>
</reference>
<keyword evidence="1" id="KW-0904">Protein phosphatase</keyword>
<dbReference type="KEGG" id="nfu:107392812"/>